<feature type="domain" description="C2H2-type" evidence="2">
    <location>
        <begin position="39"/>
        <end position="60"/>
    </location>
</feature>
<accession>A0A7M7J127</accession>
<dbReference type="InterPro" id="IPR055303">
    <property type="entry name" value="ATMIN"/>
</dbReference>
<protein>
    <recommendedName>
        <fullName evidence="2">C2H2-type domain-containing protein</fullName>
    </recommendedName>
</protein>
<dbReference type="InterPro" id="IPR013087">
    <property type="entry name" value="Znf_C2H2_type"/>
</dbReference>
<feature type="compositionally biased region" description="Basic and acidic residues" evidence="1">
    <location>
        <begin position="249"/>
        <end position="259"/>
    </location>
</feature>
<name>A0A7M7J127_NASVI</name>
<reference evidence="3" key="1">
    <citation type="submission" date="2021-01" db="UniProtKB">
        <authorList>
            <consortium name="EnsemblMetazoa"/>
        </authorList>
    </citation>
    <scope>IDENTIFICATION</scope>
</reference>
<dbReference type="Proteomes" id="UP000002358">
    <property type="component" value="Chromosome 4"/>
</dbReference>
<dbReference type="FunCoup" id="A0A7M7J127">
    <property type="interactions" value="81"/>
</dbReference>
<evidence type="ECO:0000313" key="4">
    <source>
        <dbReference type="Proteomes" id="UP000002358"/>
    </source>
</evidence>
<sequence length="493" mass="56520">MIVFSFSNMSTINDRSDEPVKFLCPSIDELSTIVNEVKCEECKLIFRNEPQFRMHDFKVHKRKNLGKTCKKNFLYHCPIKDCIYAPNKKKHFTLYKYLKQHFLKVHAEKKFTCTRCTKSFSTNAAREAHVRICGTNFTCECLKIFNSYEALLTHAKRNSHKIDQKYRSNKGSSKKKYKQNSSAIICTTFIKNEGIEITNAQKPVVYILPKPTSEAAVQTEEIKIKRKSNSPKNKILKNQVCRQTQTSETVKERQSKKSAETQTAKTVPRVIRVRQVGKRKKISIDKNSIIREDISLVETLSSEYLLPNSPLALRHDIILQDLWEERSTSGTQTSPEKTIFGDIDDYNMQSVTYHGISRSDPMLTEETFTDRFSSIETQTEKAYCRSIFESDPLSSNNETQTTGNFTEAMEPLHIYSNTCTQTCDEILSSDLGLSDIQTQTAWSHLDESTVSTETQTKALKCISGCNDSNSWFATQTNHMETQTDLLHIFEDLA</sequence>
<evidence type="ECO:0000256" key="1">
    <source>
        <dbReference type="SAM" id="MobiDB-lite"/>
    </source>
</evidence>
<dbReference type="SMART" id="SM00355">
    <property type="entry name" value="ZnF_C2H2"/>
    <property type="match status" value="4"/>
</dbReference>
<dbReference type="OrthoDB" id="6354171at2759"/>
<gene>
    <name evidence="3" type="primary">100680470</name>
</gene>
<evidence type="ECO:0000313" key="3">
    <source>
        <dbReference type="EnsemblMetazoa" id="XP_016844059"/>
    </source>
</evidence>
<dbReference type="Gene3D" id="3.30.160.60">
    <property type="entry name" value="Classic Zinc Finger"/>
    <property type="match status" value="1"/>
</dbReference>
<dbReference type="EnsemblMetazoa" id="XM_016988570">
    <property type="protein sequence ID" value="XP_016844059"/>
    <property type="gene ID" value="LOC100680470"/>
</dbReference>
<keyword evidence="4" id="KW-1185">Reference proteome</keyword>
<evidence type="ECO:0000259" key="2">
    <source>
        <dbReference type="PROSITE" id="PS00028"/>
    </source>
</evidence>
<dbReference type="GO" id="GO:0045944">
    <property type="term" value="P:positive regulation of transcription by RNA polymerase II"/>
    <property type="evidence" value="ECO:0007669"/>
    <property type="project" value="InterPro"/>
</dbReference>
<dbReference type="AlphaFoldDB" id="A0A7M7J127"/>
<proteinExistence type="predicted"/>
<dbReference type="PANTHER" id="PTHR46664">
    <property type="entry name" value="ATM INTERACTOR"/>
    <property type="match status" value="1"/>
</dbReference>
<dbReference type="GO" id="GO:0000981">
    <property type="term" value="F:DNA-binding transcription factor activity, RNA polymerase II-specific"/>
    <property type="evidence" value="ECO:0007669"/>
    <property type="project" value="TreeGrafter"/>
</dbReference>
<dbReference type="PROSITE" id="PS00028">
    <property type="entry name" value="ZINC_FINGER_C2H2_1"/>
    <property type="match status" value="1"/>
</dbReference>
<dbReference type="GO" id="GO:0005634">
    <property type="term" value="C:nucleus"/>
    <property type="evidence" value="ECO:0007669"/>
    <property type="project" value="TreeGrafter"/>
</dbReference>
<organism evidence="3 4">
    <name type="scientific">Nasonia vitripennis</name>
    <name type="common">Parasitic wasp</name>
    <dbReference type="NCBI Taxonomy" id="7425"/>
    <lineage>
        <taxon>Eukaryota</taxon>
        <taxon>Metazoa</taxon>
        <taxon>Ecdysozoa</taxon>
        <taxon>Arthropoda</taxon>
        <taxon>Hexapoda</taxon>
        <taxon>Insecta</taxon>
        <taxon>Pterygota</taxon>
        <taxon>Neoptera</taxon>
        <taxon>Endopterygota</taxon>
        <taxon>Hymenoptera</taxon>
        <taxon>Apocrita</taxon>
        <taxon>Proctotrupomorpha</taxon>
        <taxon>Chalcidoidea</taxon>
        <taxon>Pteromalidae</taxon>
        <taxon>Pteromalinae</taxon>
        <taxon>Nasonia</taxon>
    </lineage>
</organism>
<dbReference type="PANTHER" id="PTHR46664:SF1">
    <property type="entry name" value="ATM INTERACTOR"/>
    <property type="match status" value="1"/>
</dbReference>
<dbReference type="GO" id="GO:0000976">
    <property type="term" value="F:transcription cis-regulatory region binding"/>
    <property type="evidence" value="ECO:0007669"/>
    <property type="project" value="InterPro"/>
</dbReference>
<dbReference type="InParanoid" id="A0A7M7J127"/>
<feature type="region of interest" description="Disordered" evidence="1">
    <location>
        <begin position="240"/>
        <end position="264"/>
    </location>
</feature>